<proteinExistence type="predicted"/>
<accession>A0ABR1ARL9</accession>
<dbReference type="EMBL" id="JAWJWF010000045">
    <property type="protein sequence ID" value="KAK6626593.1"/>
    <property type="molecule type" value="Genomic_DNA"/>
</dbReference>
<evidence type="ECO:0000313" key="2">
    <source>
        <dbReference type="EMBL" id="KAK6626593.1"/>
    </source>
</evidence>
<comment type="caution">
    <text evidence="2">The sequence shown here is derived from an EMBL/GenBank/DDBJ whole genome shotgun (WGS) entry which is preliminary data.</text>
</comment>
<reference evidence="2 3" key="1">
    <citation type="submission" date="2023-09" db="EMBL/GenBank/DDBJ databases">
        <title>Genomes of two closely related lineages of the louse Polyplax serrata with different host specificities.</title>
        <authorList>
            <person name="Martinu J."/>
            <person name="Tarabai H."/>
            <person name="Stefka J."/>
            <person name="Hypsa V."/>
        </authorList>
    </citation>
    <scope>NUCLEOTIDE SEQUENCE [LARGE SCALE GENOMIC DNA]</scope>
    <source>
        <strain evidence="2">98ZLc_SE</strain>
    </source>
</reference>
<gene>
    <name evidence="2" type="ORF">RUM44_009067</name>
</gene>
<feature type="compositionally biased region" description="Basic and acidic residues" evidence="1">
    <location>
        <begin position="1"/>
        <end position="18"/>
    </location>
</feature>
<dbReference type="Proteomes" id="UP001359485">
    <property type="component" value="Unassembled WGS sequence"/>
</dbReference>
<evidence type="ECO:0000313" key="3">
    <source>
        <dbReference type="Proteomes" id="UP001359485"/>
    </source>
</evidence>
<protein>
    <submittedName>
        <fullName evidence="2">Uncharacterized protein</fullName>
    </submittedName>
</protein>
<evidence type="ECO:0000256" key="1">
    <source>
        <dbReference type="SAM" id="MobiDB-lite"/>
    </source>
</evidence>
<feature type="compositionally biased region" description="Basic residues" evidence="1">
    <location>
        <begin position="45"/>
        <end position="69"/>
    </location>
</feature>
<organism evidence="2 3">
    <name type="scientific">Polyplax serrata</name>
    <name type="common">Common mouse louse</name>
    <dbReference type="NCBI Taxonomy" id="468196"/>
    <lineage>
        <taxon>Eukaryota</taxon>
        <taxon>Metazoa</taxon>
        <taxon>Ecdysozoa</taxon>
        <taxon>Arthropoda</taxon>
        <taxon>Hexapoda</taxon>
        <taxon>Insecta</taxon>
        <taxon>Pterygota</taxon>
        <taxon>Neoptera</taxon>
        <taxon>Paraneoptera</taxon>
        <taxon>Psocodea</taxon>
        <taxon>Troctomorpha</taxon>
        <taxon>Phthiraptera</taxon>
        <taxon>Anoplura</taxon>
        <taxon>Polyplacidae</taxon>
        <taxon>Polyplax</taxon>
    </lineage>
</organism>
<name>A0ABR1ARL9_POLSC</name>
<sequence length="69" mass="8012">MNRESCDGDARGTSKANEEIQGTEDEAIQDGVAMEWKAVYELREIRRRQRDKSKSKGIASAKKRREERR</sequence>
<feature type="region of interest" description="Disordered" evidence="1">
    <location>
        <begin position="44"/>
        <end position="69"/>
    </location>
</feature>
<keyword evidence="3" id="KW-1185">Reference proteome</keyword>
<feature type="region of interest" description="Disordered" evidence="1">
    <location>
        <begin position="1"/>
        <end position="28"/>
    </location>
</feature>